<dbReference type="PANTHER" id="PTHR32438:SF5">
    <property type="entry name" value="4-ALPHA-GLUCANOTRANSFERASE DPE1, CHLOROPLASTIC_AMYLOPLASTIC"/>
    <property type="match status" value="1"/>
</dbReference>
<evidence type="ECO:0000256" key="5">
    <source>
        <dbReference type="ARBA" id="ARBA00022676"/>
    </source>
</evidence>
<dbReference type="Proteomes" id="UP000237947">
    <property type="component" value="Chromosome"/>
</dbReference>
<evidence type="ECO:0000256" key="7">
    <source>
        <dbReference type="ARBA" id="ARBA00023277"/>
    </source>
</evidence>
<keyword evidence="7 10" id="KW-0119">Carbohydrate metabolism</keyword>
<dbReference type="GO" id="GO:0004134">
    <property type="term" value="F:4-alpha-glucanotransferase activity"/>
    <property type="evidence" value="ECO:0007669"/>
    <property type="project" value="UniProtKB-EC"/>
</dbReference>
<evidence type="ECO:0000256" key="4">
    <source>
        <dbReference type="ARBA" id="ARBA00020295"/>
    </source>
</evidence>
<gene>
    <name evidence="11" type="primary">malQ</name>
    <name evidence="11" type="ORF">C5Q98_04485</name>
</gene>
<dbReference type="EMBL" id="CP027226">
    <property type="protein sequence ID" value="AVM42518.1"/>
    <property type="molecule type" value="Genomic_DNA"/>
</dbReference>
<reference evidence="12" key="1">
    <citation type="submission" date="2018-02" db="EMBL/GenBank/DDBJ databases">
        <authorList>
            <person name="Holder M.E."/>
            <person name="Ajami N.J."/>
            <person name="Petrosino J.F."/>
        </authorList>
    </citation>
    <scope>NUCLEOTIDE SEQUENCE [LARGE SCALE GENOMIC DNA]</scope>
    <source>
        <strain evidence="12">CCUG 47711</strain>
    </source>
</reference>
<accession>A0A2S0KNC3</accession>
<dbReference type="EC" id="2.4.1.25" evidence="3 10"/>
<dbReference type="Pfam" id="PF02446">
    <property type="entry name" value="Glyco_hydro_77"/>
    <property type="match status" value="1"/>
</dbReference>
<dbReference type="PANTHER" id="PTHR32438">
    <property type="entry name" value="4-ALPHA-GLUCANOTRANSFERASE DPE1, CHLOROPLASTIC/AMYLOPLASTIC"/>
    <property type="match status" value="1"/>
</dbReference>
<dbReference type="KEGG" id="fsa:C5Q98_04485"/>
<sequence>MQKDFKRSSGTLLHISSLPGPFGIGTLGKSAYDFVDKLAGAGMSYWQILPLTPINDAISPYSSISAFASNVLFIAPEILVEMGYLAEKELQDFYYNEQDSIKTNYQFAFANADKYLSLAFSRLDDRGESELREFIQAEKEWLLDYAYFIVLHEFYDKAWYEWPEPAKFRDEEFLEDFFSQEDMQEKVLEICFRQWLFFKQWFSLKNYANSKGVKLFGDMPIYLSYDSVDLWTRPREFMLDAEFKPLMVSGFPAFTEDGEGQIWNNPLYNWAEMSKNNYEWWINRISHSMRILDTMRIDHFRAFAHFFAIPNDSNTTKTGVWLEGPGLGFFEEVQKRVANLEIIAEDLGGESDPLVREILKYNNFPGMMVMINEFMWGKGAENLPYTYKDNKIAYTSTHDSYTIIGWLNEKENKHNRDFALDYCDAKFKDTKKDNEKKLAVAKSFIKTCWNTKAIITMVPVQDLLALDNSRAMNKPGTVNDFNWTFRITKNELDQIDTQWIYDLNETYQRIVKNELEK</sequence>
<dbReference type="AlphaFoldDB" id="A0A2S0KNC3"/>
<evidence type="ECO:0000256" key="6">
    <source>
        <dbReference type="ARBA" id="ARBA00022679"/>
    </source>
</evidence>
<evidence type="ECO:0000256" key="1">
    <source>
        <dbReference type="ARBA" id="ARBA00000439"/>
    </source>
</evidence>
<dbReference type="GO" id="GO:0005975">
    <property type="term" value="P:carbohydrate metabolic process"/>
    <property type="evidence" value="ECO:0007669"/>
    <property type="project" value="InterPro"/>
</dbReference>
<comment type="catalytic activity">
    <reaction evidence="1 10">
        <text>Transfers a segment of a (1-&gt;4)-alpha-D-glucan to a new position in an acceptor, which may be glucose or a (1-&gt;4)-alpha-D-glucan.</text>
        <dbReference type="EC" id="2.4.1.25"/>
    </reaction>
</comment>
<protein>
    <recommendedName>
        <fullName evidence="4 10">4-alpha-glucanotransferase</fullName>
        <ecNumber evidence="3 10">2.4.1.25</ecNumber>
    </recommendedName>
    <alternativeName>
        <fullName evidence="8 10">Amylomaltase</fullName>
    </alternativeName>
    <alternativeName>
        <fullName evidence="9 10">Disproportionating enzyme</fullName>
    </alternativeName>
</protein>
<comment type="similarity">
    <text evidence="2 10">Belongs to the disproportionating enzyme family.</text>
</comment>
<dbReference type="NCBIfam" id="TIGR00217">
    <property type="entry name" value="malQ"/>
    <property type="match status" value="1"/>
</dbReference>
<keyword evidence="12" id="KW-1185">Reference proteome</keyword>
<evidence type="ECO:0000256" key="2">
    <source>
        <dbReference type="ARBA" id="ARBA00005684"/>
    </source>
</evidence>
<dbReference type="RefSeq" id="WP_106012474.1">
    <property type="nucleotide sequence ID" value="NZ_CP027226.1"/>
</dbReference>
<organism evidence="11 12">
    <name type="scientific">Fastidiosipila sanguinis</name>
    <dbReference type="NCBI Taxonomy" id="236753"/>
    <lineage>
        <taxon>Bacteria</taxon>
        <taxon>Bacillati</taxon>
        <taxon>Bacillota</taxon>
        <taxon>Clostridia</taxon>
        <taxon>Eubacteriales</taxon>
        <taxon>Oscillospiraceae</taxon>
        <taxon>Fastidiosipila</taxon>
    </lineage>
</organism>
<evidence type="ECO:0000256" key="8">
    <source>
        <dbReference type="ARBA" id="ARBA00031423"/>
    </source>
</evidence>
<evidence type="ECO:0000256" key="10">
    <source>
        <dbReference type="RuleBase" id="RU361207"/>
    </source>
</evidence>
<dbReference type="OrthoDB" id="9811841at2"/>
<keyword evidence="5 10" id="KW-0328">Glycosyltransferase</keyword>
<proteinExistence type="inferred from homology"/>
<name>A0A2S0KNC3_9FIRM</name>
<dbReference type="InterPro" id="IPR003385">
    <property type="entry name" value="Glyco_hydro_77"/>
</dbReference>
<evidence type="ECO:0000313" key="11">
    <source>
        <dbReference type="EMBL" id="AVM42518.1"/>
    </source>
</evidence>
<dbReference type="SUPFAM" id="SSF51445">
    <property type="entry name" value="(Trans)glycosidases"/>
    <property type="match status" value="1"/>
</dbReference>
<evidence type="ECO:0000256" key="3">
    <source>
        <dbReference type="ARBA" id="ARBA00012560"/>
    </source>
</evidence>
<dbReference type="Gene3D" id="3.20.20.80">
    <property type="entry name" value="Glycosidases"/>
    <property type="match status" value="1"/>
</dbReference>
<dbReference type="InterPro" id="IPR017853">
    <property type="entry name" value="GH"/>
</dbReference>
<dbReference type="NCBIfam" id="NF011080">
    <property type="entry name" value="PRK14508.1-3"/>
    <property type="match status" value="1"/>
</dbReference>
<keyword evidence="6 10" id="KW-0808">Transferase</keyword>
<evidence type="ECO:0000256" key="9">
    <source>
        <dbReference type="ARBA" id="ARBA00031501"/>
    </source>
</evidence>
<evidence type="ECO:0000313" key="12">
    <source>
        <dbReference type="Proteomes" id="UP000237947"/>
    </source>
</evidence>